<feature type="transmembrane region" description="Helical" evidence="6">
    <location>
        <begin position="25"/>
        <end position="46"/>
    </location>
</feature>
<feature type="transmembrane region" description="Helical" evidence="6">
    <location>
        <begin position="286"/>
        <end position="306"/>
    </location>
</feature>
<evidence type="ECO:0000256" key="5">
    <source>
        <dbReference type="ARBA" id="ARBA00023136"/>
    </source>
</evidence>
<evidence type="ECO:0000256" key="2">
    <source>
        <dbReference type="ARBA" id="ARBA00022475"/>
    </source>
</evidence>
<feature type="transmembrane region" description="Helical" evidence="6">
    <location>
        <begin position="131"/>
        <end position="152"/>
    </location>
</feature>
<evidence type="ECO:0000256" key="4">
    <source>
        <dbReference type="ARBA" id="ARBA00022989"/>
    </source>
</evidence>
<keyword evidence="8" id="KW-1185">Reference proteome</keyword>
<protein>
    <submittedName>
        <fullName evidence="7">Ribose transport system permease protein RbsC</fullName>
    </submittedName>
</protein>
<gene>
    <name evidence="7" type="primary">rbsC_3</name>
    <name evidence="7" type="ORF">ElP_29290</name>
</gene>
<dbReference type="CDD" id="cd06579">
    <property type="entry name" value="TM_PBP1_transp_AraH_like"/>
    <property type="match status" value="1"/>
</dbReference>
<evidence type="ECO:0000313" key="8">
    <source>
        <dbReference type="Proteomes" id="UP000317835"/>
    </source>
</evidence>
<keyword evidence="2" id="KW-1003">Cell membrane</keyword>
<dbReference type="GO" id="GO:0022857">
    <property type="term" value="F:transmembrane transporter activity"/>
    <property type="evidence" value="ECO:0007669"/>
    <property type="project" value="InterPro"/>
</dbReference>
<dbReference type="RefSeq" id="WP_231749712.1">
    <property type="nucleotide sequence ID" value="NZ_CP036426.1"/>
</dbReference>
<accession>A0A518H2F4</accession>
<proteinExistence type="predicted"/>
<dbReference type="Proteomes" id="UP000317835">
    <property type="component" value="Chromosome"/>
</dbReference>
<dbReference type="InterPro" id="IPR001851">
    <property type="entry name" value="ABC_transp_permease"/>
</dbReference>
<reference evidence="7 8" key="1">
    <citation type="submission" date="2019-02" db="EMBL/GenBank/DDBJ databases">
        <title>Deep-cultivation of Planctomycetes and their phenomic and genomic characterization uncovers novel biology.</title>
        <authorList>
            <person name="Wiegand S."/>
            <person name="Jogler M."/>
            <person name="Boedeker C."/>
            <person name="Pinto D."/>
            <person name="Vollmers J."/>
            <person name="Rivas-Marin E."/>
            <person name="Kohn T."/>
            <person name="Peeters S.H."/>
            <person name="Heuer A."/>
            <person name="Rast P."/>
            <person name="Oberbeckmann S."/>
            <person name="Bunk B."/>
            <person name="Jeske O."/>
            <person name="Meyerdierks A."/>
            <person name="Storesund J.E."/>
            <person name="Kallscheuer N."/>
            <person name="Luecker S."/>
            <person name="Lage O.M."/>
            <person name="Pohl T."/>
            <person name="Merkel B.J."/>
            <person name="Hornburger P."/>
            <person name="Mueller R.-W."/>
            <person name="Bruemmer F."/>
            <person name="Labrenz M."/>
            <person name="Spormann A.M."/>
            <person name="Op den Camp H."/>
            <person name="Overmann J."/>
            <person name="Amann R."/>
            <person name="Jetten M.S.M."/>
            <person name="Mascher T."/>
            <person name="Medema M.H."/>
            <person name="Devos D.P."/>
            <person name="Kaster A.-K."/>
            <person name="Ovreas L."/>
            <person name="Rohde M."/>
            <person name="Galperin M.Y."/>
            <person name="Jogler C."/>
        </authorList>
    </citation>
    <scope>NUCLEOTIDE SEQUENCE [LARGE SCALE GENOMIC DNA]</scope>
    <source>
        <strain evidence="7 8">ElP</strain>
    </source>
</reference>
<feature type="transmembrane region" description="Helical" evidence="6">
    <location>
        <begin position="66"/>
        <end position="85"/>
    </location>
</feature>
<name>A0A518H2F4_9BACT</name>
<feature type="transmembrane region" description="Helical" evidence="6">
    <location>
        <begin position="341"/>
        <end position="361"/>
    </location>
</feature>
<evidence type="ECO:0000313" key="7">
    <source>
        <dbReference type="EMBL" id="QDV35031.1"/>
    </source>
</evidence>
<sequence length="391" mass="39639">MAIEGQPKVEAAVGRPSRIRGTLGWAWTLLAPFLGLVLIVLLFAWLTRDSGAFMTAYNWRTIAVQSVIVGTAALGMTLIMIVGGIDLSVGSMVALVTVASASMVGGFELPVPALPSALGGDLPRRVLGESIAVPAVPLPAAMVGGVLLGGICGLVNGGLITRLGVVPFIVTLGTMKVFRGLAKWSAGSTSVYIDEGEKAPWFKGLLATDAAPPAGVEQALGALPGPLGAAAREFARLAPGVWILLALSVLTALVLRYGLLGRHAYAVGSNEATARLCGLDVPGIKLAVFGIAGLLTGLAGVMQFTYLGGTGDPTTAEGLELQVIAAVVIGGGSLSGGEGKVLGTLIGVLIMSVLNNGSVHAGLPNPTQDVIIGVIIIAAVTLDRIRHRGEG</sequence>
<organism evidence="7 8">
    <name type="scientific">Tautonia plasticadhaerens</name>
    <dbReference type="NCBI Taxonomy" id="2527974"/>
    <lineage>
        <taxon>Bacteria</taxon>
        <taxon>Pseudomonadati</taxon>
        <taxon>Planctomycetota</taxon>
        <taxon>Planctomycetia</taxon>
        <taxon>Isosphaerales</taxon>
        <taxon>Isosphaeraceae</taxon>
        <taxon>Tautonia</taxon>
    </lineage>
</organism>
<keyword evidence="4 6" id="KW-1133">Transmembrane helix</keyword>
<dbReference type="KEGG" id="tpla:ElP_29290"/>
<dbReference type="AlphaFoldDB" id="A0A518H2F4"/>
<evidence type="ECO:0000256" key="3">
    <source>
        <dbReference type="ARBA" id="ARBA00022692"/>
    </source>
</evidence>
<evidence type="ECO:0000256" key="6">
    <source>
        <dbReference type="SAM" id="Phobius"/>
    </source>
</evidence>
<dbReference type="EMBL" id="CP036426">
    <property type="protein sequence ID" value="QDV35031.1"/>
    <property type="molecule type" value="Genomic_DNA"/>
</dbReference>
<keyword evidence="5 6" id="KW-0472">Membrane</keyword>
<feature type="transmembrane region" description="Helical" evidence="6">
    <location>
        <begin position="159"/>
        <end position="178"/>
    </location>
</feature>
<keyword evidence="3 6" id="KW-0812">Transmembrane</keyword>
<dbReference type="Pfam" id="PF02653">
    <property type="entry name" value="BPD_transp_2"/>
    <property type="match status" value="1"/>
</dbReference>
<dbReference type="PANTHER" id="PTHR32196:SF72">
    <property type="entry name" value="RIBOSE IMPORT PERMEASE PROTEIN RBSC"/>
    <property type="match status" value="1"/>
</dbReference>
<dbReference type="GO" id="GO:0005886">
    <property type="term" value="C:plasma membrane"/>
    <property type="evidence" value="ECO:0007669"/>
    <property type="project" value="UniProtKB-SubCell"/>
</dbReference>
<dbReference type="PANTHER" id="PTHR32196">
    <property type="entry name" value="ABC TRANSPORTER PERMEASE PROTEIN YPHD-RELATED-RELATED"/>
    <property type="match status" value="1"/>
</dbReference>
<evidence type="ECO:0000256" key="1">
    <source>
        <dbReference type="ARBA" id="ARBA00004651"/>
    </source>
</evidence>
<feature type="transmembrane region" description="Helical" evidence="6">
    <location>
        <begin position="92"/>
        <end position="111"/>
    </location>
</feature>
<feature type="transmembrane region" description="Helical" evidence="6">
    <location>
        <begin position="241"/>
        <end position="259"/>
    </location>
</feature>
<comment type="subcellular location">
    <subcellularLocation>
        <location evidence="1">Cell membrane</location>
        <topology evidence="1">Multi-pass membrane protein</topology>
    </subcellularLocation>
</comment>